<dbReference type="Gene3D" id="3.30.530.20">
    <property type="match status" value="1"/>
</dbReference>
<keyword evidence="5" id="KW-0007">Acetylation</keyword>
<evidence type="ECO:0000256" key="4">
    <source>
        <dbReference type="ARBA" id="ARBA00022553"/>
    </source>
</evidence>
<organism evidence="13 14">
    <name type="scientific">Marmota monax</name>
    <name type="common">Woodchuck</name>
    <dbReference type="NCBI Taxonomy" id="9995"/>
    <lineage>
        <taxon>Eukaryota</taxon>
        <taxon>Metazoa</taxon>
        <taxon>Chordata</taxon>
        <taxon>Craniata</taxon>
        <taxon>Vertebrata</taxon>
        <taxon>Euteleostomi</taxon>
        <taxon>Mammalia</taxon>
        <taxon>Eutheria</taxon>
        <taxon>Euarchontoglires</taxon>
        <taxon>Glires</taxon>
        <taxon>Rodentia</taxon>
        <taxon>Sciuromorpha</taxon>
        <taxon>Sciuridae</taxon>
        <taxon>Xerinae</taxon>
        <taxon>Marmotini</taxon>
        <taxon>Marmota</taxon>
    </lineage>
</organism>
<dbReference type="PANTHER" id="PTHR19308">
    <property type="entry name" value="PHOSPHATIDYLCHOLINE TRANSFER PROTEIN"/>
    <property type="match status" value="1"/>
</dbReference>
<dbReference type="PROSITE" id="PS50848">
    <property type="entry name" value="START"/>
    <property type="match status" value="1"/>
</dbReference>
<dbReference type="Proteomes" id="UP000335636">
    <property type="component" value="Unassembled WGS sequence"/>
</dbReference>
<keyword evidence="14" id="KW-1185">Reference proteome</keyword>
<protein>
    <recommendedName>
        <fullName evidence="9">Phosphatidylcholine transfer protein</fullName>
    </recommendedName>
    <alternativeName>
        <fullName evidence="11">START domain-containing protein 2</fullName>
    </alternativeName>
    <alternativeName>
        <fullName evidence="10">StAR-related lipid transfer protein 2</fullName>
    </alternativeName>
</protein>
<sequence length="214" mass="25112">MMAAAGGNFSDEEFWKACAELQQPAVARKWELLLETSGISVYRLLEESTWLYKYKIFGVLKDCSPALLKEVYMDLGYRKQWDQYVNELYEKECDGETLVYWQVAYPFPMYNRDYVYIRELRELDMEGRKIYVILAKSTSSSQFPERSGVIRVNQYQQSLAIESDGKGGSRVFMYYFDNPGGLIPSWLINWVARNGVPNFLKDLEEAYHKYPKKK</sequence>
<comment type="subunit">
    <text evidence="8">Interacts with ACOT13/THEM2.</text>
</comment>
<evidence type="ECO:0000256" key="9">
    <source>
        <dbReference type="ARBA" id="ARBA00069061"/>
    </source>
</evidence>
<proteinExistence type="predicted"/>
<evidence type="ECO:0000313" key="14">
    <source>
        <dbReference type="Proteomes" id="UP000335636"/>
    </source>
</evidence>
<dbReference type="GO" id="GO:0008525">
    <property type="term" value="F:phosphatidylcholine transporter activity"/>
    <property type="evidence" value="ECO:0007669"/>
    <property type="project" value="TreeGrafter"/>
</dbReference>
<dbReference type="InterPro" id="IPR051213">
    <property type="entry name" value="START_lipid_transfer"/>
</dbReference>
<dbReference type="GO" id="GO:0005829">
    <property type="term" value="C:cytosol"/>
    <property type="evidence" value="ECO:0007669"/>
    <property type="project" value="UniProtKB-ARBA"/>
</dbReference>
<keyword evidence="6" id="KW-0445">Lipid transport</keyword>
<evidence type="ECO:0000256" key="8">
    <source>
        <dbReference type="ARBA" id="ARBA00063535"/>
    </source>
</evidence>
<dbReference type="SUPFAM" id="SSF55961">
    <property type="entry name" value="Bet v1-like"/>
    <property type="match status" value="1"/>
</dbReference>
<evidence type="ECO:0000259" key="12">
    <source>
        <dbReference type="PROSITE" id="PS50848"/>
    </source>
</evidence>
<feature type="domain" description="START" evidence="12">
    <location>
        <begin position="1"/>
        <end position="212"/>
    </location>
</feature>
<dbReference type="AlphaFoldDB" id="A0A5E4C2S6"/>
<keyword evidence="4" id="KW-0597">Phosphoprotein</keyword>
<comment type="subcellular location">
    <subcellularLocation>
        <location evidence="1">Cytoplasm</location>
    </subcellularLocation>
</comment>
<keyword evidence="3" id="KW-0963">Cytoplasm</keyword>
<evidence type="ECO:0000313" key="13">
    <source>
        <dbReference type="EMBL" id="VTJ76138.1"/>
    </source>
</evidence>
<keyword evidence="7" id="KW-0446">Lipid-binding</keyword>
<gene>
    <name evidence="13" type="ORF">MONAX_5E040416</name>
</gene>
<accession>A0A5E4C2S6</accession>
<dbReference type="Pfam" id="PF01852">
    <property type="entry name" value="START"/>
    <property type="match status" value="1"/>
</dbReference>
<dbReference type="InterPro" id="IPR023393">
    <property type="entry name" value="START-like_dom_sf"/>
</dbReference>
<evidence type="ECO:0000256" key="2">
    <source>
        <dbReference type="ARBA" id="ARBA00022448"/>
    </source>
</evidence>
<dbReference type="SMART" id="SM00234">
    <property type="entry name" value="START"/>
    <property type="match status" value="1"/>
</dbReference>
<name>A0A5E4C2S6_MARMO</name>
<dbReference type="GO" id="GO:0031210">
    <property type="term" value="F:phosphatidylcholine binding"/>
    <property type="evidence" value="ECO:0007669"/>
    <property type="project" value="TreeGrafter"/>
</dbReference>
<reference evidence="13" key="1">
    <citation type="submission" date="2019-04" db="EMBL/GenBank/DDBJ databases">
        <authorList>
            <person name="Alioto T."/>
            <person name="Alioto T."/>
        </authorList>
    </citation>
    <scope>NUCLEOTIDE SEQUENCE [LARGE SCALE GENOMIC DNA]</scope>
</reference>
<evidence type="ECO:0000256" key="11">
    <source>
        <dbReference type="ARBA" id="ARBA00079049"/>
    </source>
</evidence>
<dbReference type="PANTHER" id="PTHR19308:SF39">
    <property type="entry name" value="PHOSPHATIDYLCHOLINE TRANSFER PROTEIN"/>
    <property type="match status" value="1"/>
</dbReference>
<evidence type="ECO:0000256" key="3">
    <source>
        <dbReference type="ARBA" id="ARBA00022490"/>
    </source>
</evidence>
<evidence type="ECO:0000256" key="1">
    <source>
        <dbReference type="ARBA" id="ARBA00004496"/>
    </source>
</evidence>
<dbReference type="EMBL" id="CABDUW010000864">
    <property type="protein sequence ID" value="VTJ76138.1"/>
    <property type="molecule type" value="Genomic_DNA"/>
</dbReference>
<dbReference type="InterPro" id="IPR002913">
    <property type="entry name" value="START_lipid-bd_dom"/>
</dbReference>
<evidence type="ECO:0000256" key="5">
    <source>
        <dbReference type="ARBA" id="ARBA00022990"/>
    </source>
</evidence>
<evidence type="ECO:0000256" key="7">
    <source>
        <dbReference type="ARBA" id="ARBA00023121"/>
    </source>
</evidence>
<dbReference type="FunFam" id="3.30.530.20:FF:000017">
    <property type="entry name" value="Phosphatidylcholine transfer protein, putative"/>
    <property type="match status" value="1"/>
</dbReference>
<keyword evidence="2" id="KW-0813">Transport</keyword>
<evidence type="ECO:0000256" key="10">
    <source>
        <dbReference type="ARBA" id="ARBA00077188"/>
    </source>
</evidence>
<evidence type="ECO:0000256" key="6">
    <source>
        <dbReference type="ARBA" id="ARBA00023055"/>
    </source>
</evidence>
<comment type="caution">
    <text evidence="13">The sequence shown here is derived from an EMBL/GenBank/DDBJ whole genome shotgun (WGS) entry which is preliminary data.</text>
</comment>